<evidence type="ECO:0000259" key="2">
    <source>
        <dbReference type="PROSITE" id="PS52042"/>
    </source>
</evidence>
<organism evidence="3 4">
    <name type="scientific">Dufourea novaeangliae</name>
    <name type="common">Sweat bee</name>
    <dbReference type="NCBI Taxonomy" id="178035"/>
    <lineage>
        <taxon>Eukaryota</taxon>
        <taxon>Metazoa</taxon>
        <taxon>Ecdysozoa</taxon>
        <taxon>Arthropoda</taxon>
        <taxon>Hexapoda</taxon>
        <taxon>Insecta</taxon>
        <taxon>Pterygota</taxon>
        <taxon>Neoptera</taxon>
        <taxon>Endopterygota</taxon>
        <taxon>Hymenoptera</taxon>
        <taxon>Apocrita</taxon>
        <taxon>Aculeata</taxon>
        <taxon>Apoidea</taxon>
        <taxon>Anthophila</taxon>
        <taxon>Halictidae</taxon>
        <taxon>Rophitinae</taxon>
        <taxon>Dufourea</taxon>
    </lineage>
</organism>
<dbReference type="InterPro" id="IPR053033">
    <property type="entry name" value="Androglobin-like"/>
</dbReference>
<dbReference type="InterPro" id="IPR057249">
    <property type="entry name" value="Globin_CP_ADGB"/>
</dbReference>
<dbReference type="InterPro" id="IPR054093">
    <property type="entry name" value="Androglobin_II"/>
</dbReference>
<keyword evidence="4" id="KW-1185">Reference proteome</keyword>
<feature type="region of interest" description="Disordered" evidence="1">
    <location>
        <begin position="183"/>
        <end position="230"/>
    </location>
</feature>
<feature type="compositionally biased region" description="Basic and acidic residues" evidence="1">
    <location>
        <begin position="185"/>
        <end position="204"/>
    </location>
</feature>
<dbReference type="CDD" id="cd22307">
    <property type="entry name" value="Adgb_C_mid-like"/>
    <property type="match status" value="1"/>
</dbReference>
<dbReference type="OrthoDB" id="9374162at2759"/>
<feature type="domain" description="Globin" evidence="2">
    <location>
        <begin position="416"/>
        <end position="631"/>
    </location>
</feature>
<evidence type="ECO:0000256" key="1">
    <source>
        <dbReference type="SAM" id="MobiDB-lite"/>
    </source>
</evidence>
<dbReference type="InterPro" id="IPR054094">
    <property type="entry name" value="Androglobin_IV"/>
</dbReference>
<dbReference type="AlphaFoldDB" id="A0A154PMG0"/>
<sequence length="1250" mass="144989">MTWSGDREIVDFHPVTCLTGWVCLRLEIGYLSPQDKWDFLRKYADHFDWEAEATEQESKKSKDTDRSKKSKGGQQKPIMLKKPEPVTLFLGLDDMKTLPSEKVPGLSPCWSHFVYVAQSRDVPLDPKDVKPPLARWKLYRWLKWAIQQGIIDPVEYFVPIRSLKIVSPLKTFEESIINKYTEQIPEEHDQKNVPDSKATSEKSEKKSKHRDRSKESKSPKAKGSSKKLPEETPLPDISFWADFNKMEPHVKDVHFFYKLDYFQYTAKISDRFTGKQPGEQKIGSKKGSKQGSRVNSPVRTTFTEGFIDVHCWPEKISSSRNEPLYIFTDSVEEKFFFINFSTFQATVDPLAATSELDKVNKDYLIIERHSWFHRQKHESNLVHLLTAGTKATVMEMESGRHLLRMYCGSECHCFMTISSDTIFHLGDRRKMYRLMSTESDTIDQKVKHISNCVSNAYQSFGTDRYPETLKSYYKSYLPPAWCLKKRTKVFYNQIHTSFLSEKVRLIKKILPQDQVTGIVRSLRIFFLNPRIGFERYNPFTEALLSIRGTTANAKIERQHSFEENILDRDIAASIIQSVFNWFLIKKYKMIHNPRHREHQEVLKNLLKVVELFNYNKRESLASQLFRYILKHFDILRDIYPCSKDFEYTIQVQELTGTLPMIKPNQWLPITRFMVNTQATEAAFARFDLFIDLPRYGIRVFNNETGKEMLRLVNNVAPTRYENVKQGYTIFAYGWNEDQPMKDVTWTMFIITKKWQPIFYSMNEEISPSTMLVAPPLVTEELSNLYIPNNKTTISKWIVRVNKPCLVSFRLRTSHDKVKIKLVVTNTDGDVLSKIVGTSVVILPFAYLGLNAESSVTHFKLESNTESSHVDGSTTSEESAGHRTYYVEAFVLDDSWPLTTSEWTVVTEHKGKPAGSTIRMKPSGSRLSKMEVSKTRKASRQFSETSQTLEKPHWVLQVVSNFGNGLEIAEDTSKERKIAELKETWAKEKPDSLARGRELRENFLKKHEIKPEPSAIDVQKKSTVTGRTSIKRECCVEVPASQIEVRTLVLPQTLRRLPPLDLSVYVVKEEEEDSAWAKTQADEEFLSNARVMNILYAQEDYNYFVEEMIGLSRRRKERYRFLFEEHKESFWEKRMLVEDVYEDRKNYIATMKPESGRGRVESSSMEQSRKNVLRIDILYPIVIFTTRMRLGRLVTGRFVEDHSIRQELRNDGEKGMISGKGGVAMEVLSGLLEEDFDTAVGELGGFNNTKL</sequence>
<feature type="region of interest" description="Disordered" evidence="1">
    <location>
        <begin position="273"/>
        <end position="295"/>
    </location>
</feature>
<proteinExistence type="predicted"/>
<dbReference type="Pfam" id="PF22068">
    <property type="entry name" value="Androglobin_II"/>
    <property type="match status" value="1"/>
</dbReference>
<dbReference type="PANTHER" id="PTHR46298">
    <property type="entry name" value="ANDROGLOBIN"/>
    <property type="match status" value="1"/>
</dbReference>
<evidence type="ECO:0000313" key="3">
    <source>
        <dbReference type="EMBL" id="KZC13042.1"/>
    </source>
</evidence>
<evidence type="ECO:0000313" key="4">
    <source>
        <dbReference type="Proteomes" id="UP000076502"/>
    </source>
</evidence>
<protein>
    <submittedName>
        <fullName evidence="3">Androglobin</fullName>
    </submittedName>
</protein>
<feature type="region of interest" description="Disordered" evidence="1">
    <location>
        <begin position="54"/>
        <end position="77"/>
    </location>
</feature>
<dbReference type="STRING" id="178035.A0A154PMG0"/>
<feature type="compositionally biased region" description="Basic and acidic residues" evidence="1">
    <location>
        <begin position="56"/>
        <end position="67"/>
    </location>
</feature>
<dbReference type="PROSITE" id="PS52042">
    <property type="entry name" value="GLOBIN_CP_ADGB"/>
    <property type="match status" value="1"/>
</dbReference>
<feature type="region of interest" description="Disordered" evidence="1">
    <location>
        <begin position="912"/>
        <end position="943"/>
    </location>
</feature>
<reference evidence="3 4" key="1">
    <citation type="submission" date="2015-07" db="EMBL/GenBank/DDBJ databases">
        <title>The genome of Dufourea novaeangliae.</title>
        <authorList>
            <person name="Pan H."/>
            <person name="Kapheim K."/>
        </authorList>
    </citation>
    <scope>NUCLEOTIDE SEQUENCE [LARGE SCALE GENOMIC DNA]</scope>
    <source>
        <strain evidence="3">0120121106</strain>
        <tissue evidence="3">Whole body</tissue>
    </source>
</reference>
<accession>A0A154PMG0</accession>
<name>A0A154PMG0_DUFNO</name>
<dbReference type="Pfam" id="PF22069">
    <property type="entry name" value="Androglobin_IV"/>
    <property type="match status" value="1"/>
</dbReference>
<dbReference type="PANTHER" id="PTHR46298:SF1">
    <property type="entry name" value="ANDROGLOBIN"/>
    <property type="match status" value="1"/>
</dbReference>
<dbReference type="Proteomes" id="UP000076502">
    <property type="component" value="Unassembled WGS sequence"/>
</dbReference>
<dbReference type="EMBL" id="KQ434978">
    <property type="protein sequence ID" value="KZC13042.1"/>
    <property type="molecule type" value="Genomic_DNA"/>
</dbReference>
<gene>
    <name evidence="3" type="ORF">WN55_04939</name>
</gene>